<gene>
    <name evidence="1" type="ORF">DI556_04935</name>
</gene>
<proteinExistence type="predicted"/>
<sequence length="154" mass="17259">MLQEQNVTAIYRRFTSADLVRQALRDHGIEIARVHVIPDRVTGIDDAADFGLYDSVIRDLDLPEADIRAYQDAVRRGDFVVSATVPSSEVPQVQEIMSHPEAFGDRVDRVEARAEPEPEDARLATERPVETTFPLAAETPLHGGKTWQNIVARR</sequence>
<organism evidence="1 2">
    <name type="scientific">Rhodovulum sulfidophilum</name>
    <name type="common">Rhodobacter sulfidophilus</name>
    <dbReference type="NCBI Taxonomy" id="35806"/>
    <lineage>
        <taxon>Bacteria</taxon>
        <taxon>Pseudomonadati</taxon>
        <taxon>Pseudomonadota</taxon>
        <taxon>Alphaproteobacteria</taxon>
        <taxon>Rhodobacterales</taxon>
        <taxon>Paracoccaceae</taxon>
        <taxon>Rhodovulum</taxon>
    </lineage>
</organism>
<accession>A0A2W5NEB7</accession>
<reference evidence="1 2" key="1">
    <citation type="submission" date="2017-08" db="EMBL/GenBank/DDBJ databases">
        <title>Infants hospitalized years apart are colonized by the same room-sourced microbial strains.</title>
        <authorList>
            <person name="Brooks B."/>
            <person name="Olm M.R."/>
            <person name="Firek B.A."/>
            <person name="Baker R."/>
            <person name="Thomas B.C."/>
            <person name="Morowitz M.J."/>
            <person name="Banfield J.F."/>
        </authorList>
    </citation>
    <scope>NUCLEOTIDE SEQUENCE [LARGE SCALE GENOMIC DNA]</scope>
    <source>
        <strain evidence="1">S2_005_002_R2_34</strain>
    </source>
</reference>
<name>A0A2W5NEB7_RHOSU</name>
<comment type="caution">
    <text evidence="1">The sequence shown here is derived from an EMBL/GenBank/DDBJ whole genome shotgun (WGS) entry which is preliminary data.</text>
</comment>
<dbReference type="EMBL" id="QFPW01000002">
    <property type="protein sequence ID" value="PZQ51504.1"/>
    <property type="molecule type" value="Genomic_DNA"/>
</dbReference>
<protein>
    <submittedName>
        <fullName evidence="1">Uncharacterized protein</fullName>
    </submittedName>
</protein>
<evidence type="ECO:0000313" key="1">
    <source>
        <dbReference type="EMBL" id="PZQ51504.1"/>
    </source>
</evidence>
<evidence type="ECO:0000313" key="2">
    <source>
        <dbReference type="Proteomes" id="UP000249185"/>
    </source>
</evidence>
<dbReference type="Proteomes" id="UP000249185">
    <property type="component" value="Unassembled WGS sequence"/>
</dbReference>
<dbReference type="AlphaFoldDB" id="A0A2W5NEB7"/>